<dbReference type="InterPro" id="IPR018357">
    <property type="entry name" value="Hexapep_transf_CS"/>
</dbReference>
<gene>
    <name evidence="19" type="ORF">MAIC_02460</name>
</gene>
<keyword evidence="7 17" id="KW-0808">Transferase</keyword>
<dbReference type="InterPro" id="IPR001926">
    <property type="entry name" value="TrpB-like_PALP"/>
</dbReference>
<evidence type="ECO:0000256" key="7">
    <source>
        <dbReference type="ARBA" id="ARBA00022679"/>
    </source>
</evidence>
<dbReference type="InterPro" id="IPR005856">
    <property type="entry name" value="Cys_synth"/>
</dbReference>
<evidence type="ECO:0000256" key="10">
    <source>
        <dbReference type="ARBA" id="ARBA00023192"/>
    </source>
</evidence>
<feature type="modified residue" description="N6-(pyridoxal phosphate)lysine" evidence="16">
    <location>
        <position position="45"/>
    </location>
</feature>
<dbReference type="Gene3D" id="3.40.50.1100">
    <property type="match status" value="2"/>
</dbReference>
<evidence type="ECO:0000256" key="2">
    <source>
        <dbReference type="ARBA" id="ARBA00004876"/>
    </source>
</evidence>
<dbReference type="InterPro" id="IPR042122">
    <property type="entry name" value="Ser_AcTrfase_N_sf"/>
</dbReference>
<comment type="similarity">
    <text evidence="5">Belongs to the transferase hexapeptide repeat family.</text>
</comment>
<keyword evidence="10 17" id="KW-0198">Cysteine biosynthesis</keyword>
<dbReference type="InterPro" id="IPR001216">
    <property type="entry name" value="P-phosphate_BS"/>
</dbReference>
<dbReference type="GO" id="GO:0006535">
    <property type="term" value="P:cysteine biosynthetic process from serine"/>
    <property type="evidence" value="ECO:0007669"/>
    <property type="project" value="UniProtKB-UniRule"/>
</dbReference>
<keyword evidence="9 15" id="KW-0663">Pyridoxal phosphate</keyword>
<evidence type="ECO:0000256" key="8">
    <source>
        <dbReference type="ARBA" id="ARBA00022737"/>
    </source>
</evidence>
<proteinExistence type="inferred from homology"/>
<accession>A0AAD1HHG0</accession>
<evidence type="ECO:0000256" key="9">
    <source>
        <dbReference type="ARBA" id="ARBA00022898"/>
    </source>
</evidence>
<dbReference type="InterPro" id="IPR001451">
    <property type="entry name" value="Hexapep"/>
</dbReference>
<dbReference type="SUPFAM" id="SSF53686">
    <property type="entry name" value="Tryptophan synthase beta subunit-like PLP-dependent enzymes"/>
    <property type="match status" value="1"/>
</dbReference>
<comment type="catalytic activity">
    <reaction evidence="13">
        <text>L-serine + acetyl-CoA = O-acetyl-L-serine + CoA</text>
        <dbReference type="Rhea" id="RHEA:24560"/>
        <dbReference type="ChEBI" id="CHEBI:33384"/>
        <dbReference type="ChEBI" id="CHEBI:57287"/>
        <dbReference type="ChEBI" id="CHEBI:57288"/>
        <dbReference type="ChEBI" id="CHEBI:58340"/>
        <dbReference type="EC" id="2.3.1.30"/>
    </reaction>
</comment>
<dbReference type="FunFam" id="2.160.10.10:FF:000007">
    <property type="entry name" value="Serine acetyltransferase"/>
    <property type="match status" value="1"/>
</dbReference>
<evidence type="ECO:0000256" key="16">
    <source>
        <dbReference type="PIRSR" id="PIRSR605856-51"/>
    </source>
</evidence>
<name>A0AAD1HHG0_9MYCO</name>
<comment type="catalytic activity">
    <reaction evidence="12 17">
        <text>O-acetyl-L-serine + hydrogen sulfide = L-cysteine + acetate</text>
        <dbReference type="Rhea" id="RHEA:14829"/>
        <dbReference type="ChEBI" id="CHEBI:29919"/>
        <dbReference type="ChEBI" id="CHEBI:30089"/>
        <dbReference type="ChEBI" id="CHEBI:35235"/>
        <dbReference type="ChEBI" id="CHEBI:58340"/>
        <dbReference type="EC" id="2.5.1.47"/>
    </reaction>
</comment>
<dbReference type="NCBIfam" id="NF041874">
    <property type="entry name" value="EPS_EpsC"/>
    <property type="match status" value="1"/>
</dbReference>
<evidence type="ECO:0000256" key="17">
    <source>
        <dbReference type="RuleBase" id="RU003985"/>
    </source>
</evidence>
<evidence type="ECO:0000256" key="12">
    <source>
        <dbReference type="ARBA" id="ARBA00047931"/>
    </source>
</evidence>
<evidence type="ECO:0000256" key="11">
    <source>
        <dbReference type="ARBA" id="ARBA00023315"/>
    </source>
</evidence>
<dbReference type="Proteomes" id="UP000467327">
    <property type="component" value="Chromosome"/>
</dbReference>
<dbReference type="Pfam" id="PF00291">
    <property type="entry name" value="PALP"/>
    <property type="match status" value="1"/>
</dbReference>
<keyword evidence="8" id="KW-0677">Repeat</keyword>
<dbReference type="PROSITE" id="PS00901">
    <property type="entry name" value="CYS_SYNTHASE"/>
    <property type="match status" value="1"/>
</dbReference>
<evidence type="ECO:0000256" key="15">
    <source>
        <dbReference type="PIRSR" id="PIRSR605856-50"/>
    </source>
</evidence>
<keyword evidence="11" id="KW-0012">Acyltransferase</keyword>
<organism evidence="19 20">
    <name type="scientific">Mycolicibacterium aichiense</name>
    <dbReference type="NCBI Taxonomy" id="1799"/>
    <lineage>
        <taxon>Bacteria</taxon>
        <taxon>Bacillati</taxon>
        <taxon>Actinomycetota</taxon>
        <taxon>Actinomycetes</taxon>
        <taxon>Mycobacteriales</taxon>
        <taxon>Mycobacteriaceae</taxon>
        <taxon>Mycolicibacterium</taxon>
    </lineage>
</organism>
<dbReference type="CDD" id="cd01561">
    <property type="entry name" value="CBS_like"/>
    <property type="match status" value="1"/>
</dbReference>
<dbReference type="InterPro" id="IPR053376">
    <property type="entry name" value="Serine_acetyltransferase"/>
</dbReference>
<comment type="similarity">
    <text evidence="4 17">Belongs to the cysteine synthase/cystathionine beta-synthase family.</text>
</comment>
<dbReference type="NCBIfam" id="TIGR01172">
    <property type="entry name" value="cysE"/>
    <property type="match status" value="1"/>
</dbReference>
<evidence type="ECO:0000256" key="3">
    <source>
        <dbReference type="ARBA" id="ARBA00004962"/>
    </source>
</evidence>
<evidence type="ECO:0000313" key="19">
    <source>
        <dbReference type="EMBL" id="BBX05443.1"/>
    </source>
</evidence>
<dbReference type="GO" id="GO:0004124">
    <property type="term" value="F:cysteine synthase activity"/>
    <property type="evidence" value="ECO:0007669"/>
    <property type="project" value="UniProtKB-UniRule"/>
</dbReference>
<dbReference type="KEGG" id="maic:MAIC_02460"/>
<evidence type="ECO:0000256" key="13">
    <source>
        <dbReference type="ARBA" id="ARBA00049486"/>
    </source>
</evidence>
<dbReference type="NCBIfam" id="TIGR01139">
    <property type="entry name" value="cysK"/>
    <property type="match status" value="1"/>
</dbReference>
<dbReference type="InterPro" id="IPR036052">
    <property type="entry name" value="TrpB-like_PALP_sf"/>
</dbReference>
<feature type="binding site" evidence="15">
    <location>
        <position position="75"/>
    </location>
    <ligand>
        <name>pyridoxal 5'-phosphate</name>
        <dbReference type="ChEBI" id="CHEBI:597326"/>
    </ligand>
</feature>
<dbReference type="CDD" id="cd03354">
    <property type="entry name" value="LbH_SAT"/>
    <property type="match status" value="1"/>
</dbReference>
<comment type="pathway">
    <text evidence="3">Amino-acid biosynthesis; L-cysteine biosynthesis; L-cysteine from L-serine: step 2/2.</text>
</comment>
<feature type="domain" description="Tryptophan synthase beta chain-like PALP" evidence="18">
    <location>
        <begin position="8"/>
        <end position="283"/>
    </location>
</feature>
<evidence type="ECO:0000256" key="14">
    <source>
        <dbReference type="ARBA" id="ARBA00053442"/>
    </source>
</evidence>
<dbReference type="GO" id="GO:0009001">
    <property type="term" value="F:serine O-acetyltransferase activity"/>
    <property type="evidence" value="ECO:0007669"/>
    <property type="project" value="UniProtKB-EC"/>
</dbReference>
<keyword evidence="20" id="KW-1185">Reference proteome</keyword>
<dbReference type="AlphaFoldDB" id="A0AAD1HHG0"/>
<dbReference type="FunFam" id="3.40.50.1100:FF:000067">
    <property type="entry name" value="Cysteine synthase"/>
    <property type="match status" value="1"/>
</dbReference>
<reference evidence="19 20" key="1">
    <citation type="journal article" date="2019" name="Emerg. Microbes Infect.">
        <title>Comprehensive subspecies identification of 175 nontuberculous mycobacteria species based on 7547 genomic profiles.</title>
        <authorList>
            <person name="Matsumoto Y."/>
            <person name="Kinjo T."/>
            <person name="Motooka D."/>
            <person name="Nabeya D."/>
            <person name="Jung N."/>
            <person name="Uechi K."/>
            <person name="Horii T."/>
            <person name="Iida T."/>
            <person name="Fujita J."/>
            <person name="Nakamura S."/>
        </authorList>
    </citation>
    <scope>NUCLEOTIDE SEQUENCE [LARGE SCALE GENOMIC DNA]</scope>
    <source>
        <strain evidence="19 20">JCM 6376</strain>
    </source>
</reference>
<dbReference type="Gene3D" id="2.160.10.10">
    <property type="entry name" value="Hexapeptide repeat proteins"/>
    <property type="match status" value="1"/>
</dbReference>
<dbReference type="EMBL" id="AP022561">
    <property type="protein sequence ID" value="BBX05443.1"/>
    <property type="molecule type" value="Genomic_DNA"/>
</dbReference>
<dbReference type="InterPro" id="IPR045304">
    <property type="entry name" value="LbH_SAT"/>
</dbReference>
<feature type="binding site" evidence="15">
    <location>
        <begin position="179"/>
        <end position="183"/>
    </location>
    <ligand>
        <name>pyridoxal 5'-phosphate</name>
        <dbReference type="ChEBI" id="CHEBI:597326"/>
    </ligand>
</feature>
<dbReference type="GO" id="GO:0005737">
    <property type="term" value="C:cytoplasm"/>
    <property type="evidence" value="ECO:0007669"/>
    <property type="project" value="InterPro"/>
</dbReference>
<dbReference type="Pfam" id="PF00132">
    <property type="entry name" value="Hexapep"/>
    <property type="match status" value="1"/>
</dbReference>
<dbReference type="PANTHER" id="PTHR10314">
    <property type="entry name" value="CYSTATHIONINE BETA-SYNTHASE"/>
    <property type="match status" value="1"/>
</dbReference>
<sequence length="508" mass="53642">MGKIYDNVTELVGHTPLVRLNRLTEGLDAEVAVKLEFYNPANSVKDRIGVAIIDAAEASGELKPGGTIVEATSGNTGIALAMVGAARGYKVILTMPETMSTERRVMLRAYGAEIVLTPGSEGMAGAVEKSRQIIAETDNAVSANQFGNPANPAIHEKTTAEEVWNDTDGKVDIFVAGIGTGGTVTGVGHVLKERKPGVQIVGVEPKDSPLLTEGKAGPHKIQGMGANFVPEVLDRGAYDEIVDVELDDAIRVARDLGTAEGILGGISSGAIVWAALEIAKRPENAGKLIAWRSSATTASAISPHHFSSTSGTDFMGLLSTLREDLSNARGHDPAARGDVENALVYSGLHAIWSYRLAHRLWARPALRGPARVLSQLTRFATGIEIHPGATIGRRFFIDHGMGVVIGETAEIGDDVMLYHGVTLGGRSLEHGKRHPTLGDRVVVGAGAKILGPLVIGDDSAIGANAVVTHDVPADSIATGIPAVVRPRNERQREQLVDPTFYVDPAMYI</sequence>
<evidence type="ECO:0000313" key="20">
    <source>
        <dbReference type="Proteomes" id="UP000467327"/>
    </source>
</evidence>
<feature type="binding site" evidence="15">
    <location>
        <position position="267"/>
    </location>
    <ligand>
        <name>pyridoxal 5'-phosphate</name>
        <dbReference type="ChEBI" id="CHEBI:597326"/>
    </ligand>
</feature>
<dbReference type="Gene3D" id="1.10.3130.10">
    <property type="entry name" value="serine acetyltransferase, domain 1"/>
    <property type="match status" value="1"/>
</dbReference>
<evidence type="ECO:0000256" key="5">
    <source>
        <dbReference type="ARBA" id="ARBA00007274"/>
    </source>
</evidence>
<dbReference type="EC" id="2.5.1.47" evidence="17"/>
<dbReference type="PROSITE" id="PS00101">
    <property type="entry name" value="HEXAPEP_TRANSFERASES"/>
    <property type="match status" value="1"/>
</dbReference>
<comment type="pathway">
    <text evidence="2">Amino-acid biosynthesis; L-cysteine biosynthesis; L-cysteine from L-serine: step 1/2.</text>
</comment>
<keyword evidence="6 17" id="KW-0028">Amino-acid biosynthesis</keyword>
<dbReference type="InterPro" id="IPR005881">
    <property type="entry name" value="Ser_O-AcTrfase"/>
</dbReference>
<protein>
    <recommendedName>
        <fullName evidence="17">Cysteine synthase</fullName>
        <ecNumber evidence="17">2.5.1.47</ecNumber>
    </recommendedName>
</protein>
<dbReference type="NCBIfam" id="TIGR01136">
    <property type="entry name" value="cysKM"/>
    <property type="match status" value="1"/>
</dbReference>
<dbReference type="SUPFAM" id="SSF51161">
    <property type="entry name" value="Trimeric LpxA-like enzymes"/>
    <property type="match status" value="1"/>
</dbReference>
<dbReference type="InterPro" id="IPR050214">
    <property type="entry name" value="Cys_Synth/Cystath_Beta-Synth"/>
</dbReference>
<comment type="cofactor">
    <cofactor evidence="1 15 17">
        <name>pyridoxal 5'-phosphate</name>
        <dbReference type="ChEBI" id="CHEBI:597326"/>
    </cofactor>
</comment>
<evidence type="ECO:0000256" key="4">
    <source>
        <dbReference type="ARBA" id="ARBA00007103"/>
    </source>
</evidence>
<dbReference type="InterPro" id="IPR011004">
    <property type="entry name" value="Trimer_LpxA-like_sf"/>
</dbReference>
<evidence type="ECO:0000256" key="1">
    <source>
        <dbReference type="ARBA" id="ARBA00001933"/>
    </source>
</evidence>
<evidence type="ECO:0000256" key="6">
    <source>
        <dbReference type="ARBA" id="ARBA00022605"/>
    </source>
</evidence>
<evidence type="ECO:0000259" key="18">
    <source>
        <dbReference type="Pfam" id="PF00291"/>
    </source>
</evidence>
<dbReference type="InterPro" id="IPR005859">
    <property type="entry name" value="CysK"/>
</dbReference>
<comment type="function">
    <text evidence="14">Catalyzes the conversion of O-acetylserine (OAS) to cysteine through the elimination of acetate and addition of hydrogen sulfide.</text>
</comment>